<dbReference type="InterPro" id="IPR015867">
    <property type="entry name" value="N-reg_PII/ATP_PRibTrfase_C"/>
</dbReference>
<dbReference type="InterPro" id="IPR011322">
    <property type="entry name" value="N-reg_PII-like_a/b"/>
</dbReference>
<accession>A0A380S892</accession>
<dbReference type="Gene3D" id="3.30.70.120">
    <property type="match status" value="1"/>
</dbReference>
<dbReference type="InterPro" id="IPR002187">
    <property type="entry name" value="N-reg_PII"/>
</dbReference>
<dbReference type="SMART" id="SM00938">
    <property type="entry name" value="P-II"/>
    <property type="match status" value="1"/>
</dbReference>
<gene>
    <name evidence="1" type="ORF">SAMN05661053_2210</name>
</gene>
<dbReference type="Pfam" id="PF00543">
    <property type="entry name" value="P-II"/>
    <property type="match status" value="1"/>
</dbReference>
<sequence length="111" mass="11844">MKPNTHELIICIVNNGFSDTVMEAAKEAGARGGTVLNARGTANKEAEAFFHIAIQPEKEVVMILVPLNVKDAVLHSLYEKAGLNTMGQGIAFALPVDNVVGLTPWKADAKT</sequence>
<organism evidence="1 2">
    <name type="scientific">Fibrobacter succinogenes</name>
    <name type="common">Bacteroides succinogenes</name>
    <dbReference type="NCBI Taxonomy" id="833"/>
    <lineage>
        <taxon>Bacteria</taxon>
        <taxon>Pseudomonadati</taxon>
        <taxon>Fibrobacterota</taxon>
        <taxon>Fibrobacteria</taxon>
        <taxon>Fibrobacterales</taxon>
        <taxon>Fibrobacteraceae</taxon>
        <taxon>Fibrobacter</taxon>
    </lineage>
</organism>
<dbReference type="Proteomes" id="UP000255423">
    <property type="component" value="Unassembled WGS sequence"/>
</dbReference>
<evidence type="ECO:0000313" key="2">
    <source>
        <dbReference type="Proteomes" id="UP000255423"/>
    </source>
</evidence>
<dbReference type="RefSeq" id="WP_109573182.1">
    <property type="nucleotide sequence ID" value="NZ_UHJL01000003.1"/>
</dbReference>
<evidence type="ECO:0000313" key="1">
    <source>
        <dbReference type="EMBL" id="SUQ24796.1"/>
    </source>
</evidence>
<dbReference type="EMBL" id="UHJL01000003">
    <property type="protein sequence ID" value="SUQ24796.1"/>
    <property type="molecule type" value="Genomic_DNA"/>
</dbReference>
<reference evidence="1 2" key="1">
    <citation type="submission" date="2017-08" db="EMBL/GenBank/DDBJ databases">
        <authorList>
            <person name="de Groot N.N."/>
        </authorList>
    </citation>
    <scope>NUCLEOTIDE SEQUENCE [LARGE SCALE GENOMIC DNA]</scope>
    <source>
        <strain evidence="1 2">HM2</strain>
    </source>
</reference>
<proteinExistence type="predicted"/>
<dbReference type="GO" id="GO:0030234">
    <property type="term" value="F:enzyme regulator activity"/>
    <property type="evidence" value="ECO:0007669"/>
    <property type="project" value="InterPro"/>
</dbReference>
<protein>
    <submittedName>
        <fullName evidence="1">Nitrogen regulatory protein P-II</fullName>
    </submittedName>
</protein>
<name>A0A380S892_FIBSU</name>
<dbReference type="AlphaFoldDB" id="A0A380S892"/>
<dbReference type="GO" id="GO:0006808">
    <property type="term" value="P:regulation of nitrogen utilization"/>
    <property type="evidence" value="ECO:0007669"/>
    <property type="project" value="InterPro"/>
</dbReference>
<dbReference type="SUPFAM" id="SSF54913">
    <property type="entry name" value="GlnB-like"/>
    <property type="match status" value="1"/>
</dbReference>
<dbReference type="PROSITE" id="PS51343">
    <property type="entry name" value="PII_GLNB_DOM"/>
    <property type="match status" value="1"/>
</dbReference>